<evidence type="ECO:0000313" key="1">
    <source>
        <dbReference type="EMBL" id="KAF2465556.1"/>
    </source>
</evidence>
<evidence type="ECO:0000313" key="2">
    <source>
        <dbReference type="Proteomes" id="UP000799755"/>
    </source>
</evidence>
<proteinExistence type="predicted"/>
<protein>
    <submittedName>
        <fullName evidence="1">Plus-3-domain-containing protein</fullName>
    </submittedName>
</protein>
<dbReference type="EMBL" id="MU003529">
    <property type="protein sequence ID" value="KAF2465556.1"/>
    <property type="molecule type" value="Genomic_DNA"/>
</dbReference>
<gene>
    <name evidence="1" type="ORF">BDR25DRAFT_270183</name>
</gene>
<organism evidence="1 2">
    <name type="scientific">Lindgomyces ingoldianus</name>
    <dbReference type="NCBI Taxonomy" id="673940"/>
    <lineage>
        <taxon>Eukaryota</taxon>
        <taxon>Fungi</taxon>
        <taxon>Dikarya</taxon>
        <taxon>Ascomycota</taxon>
        <taxon>Pezizomycotina</taxon>
        <taxon>Dothideomycetes</taxon>
        <taxon>Pleosporomycetidae</taxon>
        <taxon>Pleosporales</taxon>
        <taxon>Lindgomycetaceae</taxon>
        <taxon>Lindgomyces</taxon>
    </lineage>
</organism>
<reference evidence="1" key="1">
    <citation type="journal article" date="2020" name="Stud. Mycol.">
        <title>101 Dothideomycetes genomes: a test case for predicting lifestyles and emergence of pathogens.</title>
        <authorList>
            <person name="Haridas S."/>
            <person name="Albert R."/>
            <person name="Binder M."/>
            <person name="Bloem J."/>
            <person name="Labutti K."/>
            <person name="Salamov A."/>
            <person name="Andreopoulos B."/>
            <person name="Baker S."/>
            <person name="Barry K."/>
            <person name="Bills G."/>
            <person name="Bluhm B."/>
            <person name="Cannon C."/>
            <person name="Castanera R."/>
            <person name="Culley D."/>
            <person name="Daum C."/>
            <person name="Ezra D."/>
            <person name="Gonzalez J."/>
            <person name="Henrissat B."/>
            <person name="Kuo A."/>
            <person name="Liang C."/>
            <person name="Lipzen A."/>
            <person name="Lutzoni F."/>
            <person name="Magnuson J."/>
            <person name="Mondo S."/>
            <person name="Nolan M."/>
            <person name="Ohm R."/>
            <person name="Pangilinan J."/>
            <person name="Park H.-J."/>
            <person name="Ramirez L."/>
            <person name="Alfaro M."/>
            <person name="Sun H."/>
            <person name="Tritt A."/>
            <person name="Yoshinaga Y."/>
            <person name="Zwiers L.-H."/>
            <person name="Turgeon B."/>
            <person name="Goodwin S."/>
            <person name="Spatafora J."/>
            <person name="Crous P."/>
            <person name="Grigoriev I."/>
        </authorList>
    </citation>
    <scope>NUCLEOTIDE SEQUENCE</scope>
    <source>
        <strain evidence="1">ATCC 200398</strain>
    </source>
</reference>
<accession>A0ACB6QF50</accession>
<comment type="caution">
    <text evidence="1">The sequence shown here is derived from an EMBL/GenBank/DDBJ whole genome shotgun (WGS) entry which is preliminary data.</text>
</comment>
<name>A0ACB6QF50_9PLEO</name>
<dbReference type="Proteomes" id="UP000799755">
    <property type="component" value="Unassembled WGS sequence"/>
</dbReference>
<sequence>MSDLDDELFALAGGDEEAEEGEASSVAASSPNSLGSGAMDESDSERDEPDVRDSAAPYPVDGKYINEADRRRIDNLPQLERERILGERAEEAARAKFTLELARRAEQMRVDNAQNEKRQKRKASSVEPEDSHRKSSRQKVKTSDKLEAYKREREQRGQQQRQRMDDRRNGHRRRSSSGDRSGSDLDADGESEVEWDERARQAAAREEQPAQMHHFESVRVGRGFFAKVCFYPGFDEAMTGSFVRIGTGQDSMRRTLYKMAQIKGFSTGKPYVFEGKNGQRIATDQYVVAQHGSVKKEYTFLFLSNQAFTDADLDTYKQSLVESNSKVPTQAFLKRKYEDIKNLENRTWTDADIGEKIAKQNKYTHLLSTASTSVATPKADHTAQRLAEINRQNRKANSEQIRKALIEERHAELRARKAREKAFQKQKQEEQEKSKLLQVPGSNIDDLFEGSDRSRSATPAVVRAGTPAKSTQEKKGGIPTFRKRKMDDDIISSMDLGIDIEI</sequence>
<keyword evidence="2" id="KW-1185">Reference proteome</keyword>